<dbReference type="eggNOG" id="KOG0570">
    <property type="taxonomic scope" value="Eukaryota"/>
</dbReference>
<accession>N1QM99</accession>
<name>N1QM99_SPHMS</name>
<dbReference type="OrthoDB" id="10253553at2759"/>
<organism evidence="12 13">
    <name type="scientific">Sphaerulina musiva (strain SO2202)</name>
    <name type="common">Poplar stem canker fungus</name>
    <name type="synonym">Septoria musiva</name>
    <dbReference type="NCBI Taxonomy" id="692275"/>
    <lineage>
        <taxon>Eukaryota</taxon>
        <taxon>Fungi</taxon>
        <taxon>Dikarya</taxon>
        <taxon>Ascomycota</taxon>
        <taxon>Pezizomycotina</taxon>
        <taxon>Dothideomycetes</taxon>
        <taxon>Dothideomycetidae</taxon>
        <taxon>Mycosphaerellales</taxon>
        <taxon>Mycosphaerellaceae</taxon>
        <taxon>Sphaerulina</taxon>
    </lineage>
</organism>
<dbReference type="InterPro" id="IPR044888">
    <property type="entry name" value="Mediatior_Med7_sf"/>
</dbReference>
<reference evidence="12 13" key="1">
    <citation type="journal article" date="2012" name="PLoS Pathog.">
        <title>Diverse lifestyles and strategies of plant pathogenesis encoded in the genomes of eighteen Dothideomycetes fungi.</title>
        <authorList>
            <person name="Ohm R.A."/>
            <person name="Feau N."/>
            <person name="Henrissat B."/>
            <person name="Schoch C.L."/>
            <person name="Horwitz B.A."/>
            <person name="Barry K.W."/>
            <person name="Condon B.J."/>
            <person name="Copeland A.C."/>
            <person name="Dhillon B."/>
            <person name="Glaser F."/>
            <person name="Hesse C.N."/>
            <person name="Kosti I."/>
            <person name="LaButti K."/>
            <person name="Lindquist E.A."/>
            <person name="Lucas S."/>
            <person name="Salamov A.A."/>
            <person name="Bradshaw R.E."/>
            <person name="Ciuffetti L."/>
            <person name="Hamelin R.C."/>
            <person name="Kema G.H.J."/>
            <person name="Lawrence C."/>
            <person name="Scott J.A."/>
            <person name="Spatafora J.W."/>
            <person name="Turgeon B.G."/>
            <person name="de Wit P.J.G.M."/>
            <person name="Zhong S."/>
            <person name="Goodwin S.B."/>
            <person name="Grigoriev I.V."/>
        </authorList>
    </citation>
    <scope>NUCLEOTIDE SEQUENCE [LARGE SCALE GENOMIC DNA]</scope>
    <source>
        <strain evidence="12 13">SO2202</strain>
    </source>
</reference>
<evidence type="ECO:0000256" key="9">
    <source>
        <dbReference type="ARBA" id="ARBA00025687"/>
    </source>
</evidence>
<evidence type="ECO:0000256" key="11">
    <source>
        <dbReference type="SAM" id="MobiDB-lite"/>
    </source>
</evidence>
<dbReference type="Gene3D" id="6.10.140.1520">
    <property type="match status" value="1"/>
</dbReference>
<dbReference type="GO" id="GO:0006357">
    <property type="term" value="P:regulation of transcription by RNA polymerase II"/>
    <property type="evidence" value="ECO:0007669"/>
    <property type="project" value="InterPro"/>
</dbReference>
<comment type="subunit">
    <text evidence="3 10">Component of the Mediator complex.</text>
</comment>
<evidence type="ECO:0000256" key="4">
    <source>
        <dbReference type="ARBA" id="ARBA00020631"/>
    </source>
</evidence>
<keyword evidence="7 10" id="KW-0804">Transcription</keyword>
<dbReference type="GO" id="GO:0003712">
    <property type="term" value="F:transcription coregulator activity"/>
    <property type="evidence" value="ECO:0007669"/>
    <property type="project" value="InterPro"/>
</dbReference>
<dbReference type="Pfam" id="PF05983">
    <property type="entry name" value="Med7"/>
    <property type="match status" value="1"/>
</dbReference>
<evidence type="ECO:0000256" key="6">
    <source>
        <dbReference type="ARBA" id="ARBA00023159"/>
    </source>
</evidence>
<comment type="function">
    <text evidence="9">Component of the Mediator complex, a coactivator involved in the regulated transcription of nearly all RNA polymerase II-dependent genes. Mediator functions as a bridge to convey information from gene-specific regulatory proteins to the basal RNA polymerase II transcription machinery. Mediator is recruited to promoters by direct interactions with regulatory proteins and serves as a scaffold for the assembly of a functional preinitiation complex with RNA polymerase II and the general transcription factors.</text>
</comment>
<dbReference type="HOGENOM" id="CLU_065214_0_1_1"/>
<evidence type="ECO:0000313" key="12">
    <source>
        <dbReference type="EMBL" id="EMF16489.1"/>
    </source>
</evidence>
<keyword evidence="6 10" id="KW-0010">Activator</keyword>
<evidence type="ECO:0000256" key="1">
    <source>
        <dbReference type="ARBA" id="ARBA00004123"/>
    </source>
</evidence>
<feature type="compositionally biased region" description="Basic and acidic residues" evidence="11">
    <location>
        <begin position="26"/>
        <end position="38"/>
    </location>
</feature>
<evidence type="ECO:0000256" key="3">
    <source>
        <dbReference type="ARBA" id="ARBA00011837"/>
    </source>
</evidence>
<dbReference type="GeneID" id="27900365"/>
<protein>
    <recommendedName>
        <fullName evidence="4 10">Mediator of RNA polymerase II transcription subunit 7</fullName>
    </recommendedName>
</protein>
<dbReference type="GO" id="GO:0070847">
    <property type="term" value="C:core mediator complex"/>
    <property type="evidence" value="ECO:0007669"/>
    <property type="project" value="TreeGrafter"/>
</dbReference>
<feature type="region of interest" description="Disordered" evidence="11">
    <location>
        <begin position="26"/>
        <end position="59"/>
    </location>
</feature>
<dbReference type="InterPro" id="IPR009244">
    <property type="entry name" value="Mediatior_Med7"/>
</dbReference>
<dbReference type="Proteomes" id="UP000016931">
    <property type="component" value="Unassembled WGS sequence"/>
</dbReference>
<dbReference type="PANTHER" id="PTHR21428:SF11">
    <property type="entry name" value="MEDIATOR OF RNA POLYMERASE II TRANSCRIPTION SUBUNIT 7"/>
    <property type="match status" value="1"/>
</dbReference>
<comment type="similarity">
    <text evidence="2 10">Belongs to the Mediator complex subunit 7 family.</text>
</comment>
<dbReference type="RefSeq" id="XP_016764610.1">
    <property type="nucleotide sequence ID" value="XM_016903228.1"/>
</dbReference>
<gene>
    <name evidence="12" type="ORF">SEPMUDRAFT_145725</name>
</gene>
<dbReference type="SUPFAM" id="SSF140718">
    <property type="entry name" value="Mediator hinge subcomplex-like"/>
    <property type="match status" value="1"/>
</dbReference>
<keyword evidence="8 10" id="KW-0539">Nucleus</keyword>
<evidence type="ECO:0000256" key="2">
    <source>
        <dbReference type="ARBA" id="ARBA00009994"/>
    </source>
</evidence>
<evidence type="ECO:0000256" key="10">
    <source>
        <dbReference type="RuleBase" id="RU364060"/>
    </source>
</evidence>
<dbReference type="GO" id="GO:0016592">
    <property type="term" value="C:mediator complex"/>
    <property type="evidence" value="ECO:0007669"/>
    <property type="project" value="InterPro"/>
</dbReference>
<dbReference type="Gene3D" id="6.10.140.200">
    <property type="match status" value="1"/>
</dbReference>
<dbReference type="STRING" id="692275.N1QM99"/>
<keyword evidence="13" id="KW-1185">Reference proteome</keyword>
<dbReference type="OMA" id="MMQDHLD"/>
<evidence type="ECO:0000313" key="13">
    <source>
        <dbReference type="Proteomes" id="UP000016931"/>
    </source>
</evidence>
<evidence type="ECO:0000256" key="8">
    <source>
        <dbReference type="ARBA" id="ARBA00023242"/>
    </source>
</evidence>
<dbReference type="InterPro" id="IPR037212">
    <property type="entry name" value="Med7/Med21-like"/>
</dbReference>
<evidence type="ECO:0000256" key="7">
    <source>
        <dbReference type="ARBA" id="ARBA00023163"/>
    </source>
</evidence>
<dbReference type="PANTHER" id="PTHR21428">
    <property type="entry name" value="MEDIATOR OF RNA POLYMERASE II TRANSCRIPTION SUBUNIT 7"/>
    <property type="match status" value="1"/>
</dbReference>
<sequence>MAEEQQQQLISPFPAPPPFYKHFTKQNRDRVQQLRREAGASQNDGAKEHDIDTTTLPPELGCLVPPPPPSTTKFTVFGHEIDLEAPQPTLAEAGIEQLYPDHPSVTTTPQPHLIALSRSLLTTFLSLTGILAANPELYEERVLDLQAIVFNMHSLINQYRPHQARESLIMLMEDRVEKMRAETRAIEEGREKVAKLLEGMKQHADYAPDVIAVNGKKVGERNLVAARKKGRRSAAWQMLEAEMG</sequence>
<evidence type="ECO:0000256" key="5">
    <source>
        <dbReference type="ARBA" id="ARBA00023015"/>
    </source>
</evidence>
<dbReference type="AlphaFoldDB" id="N1QM99"/>
<dbReference type="EMBL" id="KB456260">
    <property type="protein sequence ID" value="EMF16489.1"/>
    <property type="molecule type" value="Genomic_DNA"/>
</dbReference>
<comment type="subcellular location">
    <subcellularLocation>
        <location evidence="1 10">Nucleus</location>
    </subcellularLocation>
</comment>
<proteinExistence type="inferred from homology"/>
<keyword evidence="5 10" id="KW-0805">Transcription regulation</keyword>